<accession>A0ABP9LEI4</accession>
<gene>
    <name evidence="2" type="ORF">GCM10023209_26220</name>
</gene>
<dbReference type="SUPFAM" id="SSF53335">
    <property type="entry name" value="S-adenosyl-L-methionine-dependent methyltransferases"/>
    <property type="match status" value="1"/>
</dbReference>
<dbReference type="EMBL" id="BAABHW010000004">
    <property type="protein sequence ID" value="GAA5076755.1"/>
    <property type="molecule type" value="Genomic_DNA"/>
</dbReference>
<dbReference type="PANTHER" id="PTHR44068:SF11">
    <property type="entry name" value="GERANYL DIPHOSPHATE 2-C-METHYLTRANSFERASE"/>
    <property type="match status" value="1"/>
</dbReference>
<comment type="caution">
    <text evidence="2">The sequence shown here is derived from an EMBL/GenBank/DDBJ whole genome shotgun (WGS) entry which is preliminary data.</text>
</comment>
<dbReference type="InterPro" id="IPR041698">
    <property type="entry name" value="Methyltransf_25"/>
</dbReference>
<dbReference type="InterPro" id="IPR029063">
    <property type="entry name" value="SAM-dependent_MTases_sf"/>
</dbReference>
<dbReference type="Pfam" id="PF13649">
    <property type="entry name" value="Methyltransf_25"/>
    <property type="match status" value="1"/>
</dbReference>
<feature type="domain" description="Methyltransferase" evidence="1">
    <location>
        <begin position="68"/>
        <end position="162"/>
    </location>
</feature>
<organism evidence="2 3">
    <name type="scientific">[Roseibacterium] beibuensis</name>
    <dbReference type="NCBI Taxonomy" id="1193142"/>
    <lineage>
        <taxon>Bacteria</taxon>
        <taxon>Pseudomonadati</taxon>
        <taxon>Pseudomonadota</taxon>
        <taxon>Alphaproteobacteria</taxon>
        <taxon>Rhodobacterales</taxon>
        <taxon>Roseobacteraceae</taxon>
        <taxon>Roseicyclus</taxon>
    </lineage>
</organism>
<keyword evidence="3" id="KW-1185">Reference proteome</keyword>
<dbReference type="Proteomes" id="UP001499910">
    <property type="component" value="Unassembled WGS sequence"/>
</dbReference>
<dbReference type="Gene3D" id="3.40.50.150">
    <property type="entry name" value="Vaccinia Virus protein VP39"/>
    <property type="match status" value="1"/>
</dbReference>
<evidence type="ECO:0000259" key="1">
    <source>
        <dbReference type="Pfam" id="PF13649"/>
    </source>
</evidence>
<dbReference type="PANTHER" id="PTHR44068">
    <property type="entry name" value="ZGC:194242"/>
    <property type="match status" value="1"/>
</dbReference>
<sequence>MTRSGTNAKAAAAYYNEDTVAAFYRSAWGGEDIHIGRYDTGAETVRDASRAMTRHLLSLARLRPGDTVLDIACGYGGTLRELARSGCVVHGIDISRVCVEEARRANAAAGLADRISVQIGDFHDLPFEPATLSACICQESIIHSTDRPRVFAEVFRVLRSRGVFAFSDILTTEGANLDLVNAAFARLGVTGGATRGDYERMAREAGFDIVQSGERQDDIRTHYDKLAERLEDPLPGVSPEAADGIAASIERWQRALEGGHITWACFVAKKPG</sequence>
<reference evidence="3" key="1">
    <citation type="journal article" date="2019" name="Int. J. Syst. Evol. Microbiol.">
        <title>The Global Catalogue of Microorganisms (GCM) 10K type strain sequencing project: providing services to taxonomists for standard genome sequencing and annotation.</title>
        <authorList>
            <consortium name="The Broad Institute Genomics Platform"/>
            <consortium name="The Broad Institute Genome Sequencing Center for Infectious Disease"/>
            <person name="Wu L."/>
            <person name="Ma J."/>
        </authorList>
    </citation>
    <scope>NUCLEOTIDE SEQUENCE [LARGE SCALE GENOMIC DNA]</scope>
    <source>
        <strain evidence="3">JCM 18015</strain>
    </source>
</reference>
<dbReference type="RefSeq" id="WP_259549817.1">
    <property type="nucleotide sequence ID" value="NZ_BAABHW010000004.1"/>
</dbReference>
<evidence type="ECO:0000313" key="2">
    <source>
        <dbReference type="EMBL" id="GAA5076755.1"/>
    </source>
</evidence>
<evidence type="ECO:0000313" key="3">
    <source>
        <dbReference type="Proteomes" id="UP001499910"/>
    </source>
</evidence>
<dbReference type="CDD" id="cd02440">
    <property type="entry name" value="AdoMet_MTases"/>
    <property type="match status" value="1"/>
</dbReference>
<proteinExistence type="predicted"/>
<protein>
    <recommendedName>
        <fullName evidence="1">Methyltransferase domain-containing protein</fullName>
    </recommendedName>
</protein>
<name>A0ABP9LEI4_9RHOB</name>
<dbReference type="InterPro" id="IPR050447">
    <property type="entry name" value="Erg6_SMT_methyltransf"/>
</dbReference>